<dbReference type="Proteomes" id="UP000009236">
    <property type="component" value="Chromosome"/>
</dbReference>
<sequence length="607" mass="65592">MSTSETTLPTDVTFTDLALPAPLQAAVDDLGFTTPSPIQARAIPALLSGRDITGVAQTGTGKTAAFGLPLLAAVDPAASVAGGHVQALVLTPTRELAIQVADAIESFATHLPGLRVLSVYGGAPYVPQQRALRDGVHVVVGTPGRVMDHMERGALSLDAVRFLVLDEADEMLRMGFAEDVEKIFGQAPERRQVALFSATMPPAIRTVAETHLTDPVEITVSRQSSTTTNVEQSYAIVPFRHKVGSLVRVLATSDADATIVFTRTRAAAEEVGAALVERGISASTISGDVAQKERERIVERLRSGALDVLVATDVAARGLDVDRIGLVVNFDIPREAEAYVHRIGRTGRAGRTGKALSFVTPHERGKLKHIERTIRAELTEVEIPSPKDVSEHRARRMLDAVAARREAGRLDLYAQMLSERTGGAEPSEVLEVAAALLALAVGDDGPRQRAEQEEFERQRAEARGGRTRETHRAEREDREGDRTHRHPRADRPERGDRRRRDHDDRSGIRRPAAGTRYRLAVGHTHGVQPRGIVGALTNEGGLTGADIGKIDIFGSFSLVDITTPLDTATMDRIGRAHVAGKQLRIAVDKGAPERRAPRTERRPAHSS</sequence>
<dbReference type="InterPro" id="IPR011545">
    <property type="entry name" value="DEAD/DEAH_box_helicase_dom"/>
</dbReference>
<organism evidence="17">
    <name type="scientific">Isoptericola variabilis (strain 225)</name>
    <dbReference type="NCBI Taxonomy" id="743718"/>
    <lineage>
        <taxon>Bacteria</taxon>
        <taxon>Bacillati</taxon>
        <taxon>Actinomycetota</taxon>
        <taxon>Actinomycetes</taxon>
        <taxon>Micrococcales</taxon>
        <taxon>Promicromonosporaceae</taxon>
        <taxon>Isoptericola</taxon>
    </lineage>
</organism>
<evidence type="ECO:0000256" key="9">
    <source>
        <dbReference type="ARBA" id="ARBA00047984"/>
    </source>
</evidence>
<dbReference type="SMART" id="SM00490">
    <property type="entry name" value="HELICc"/>
    <property type="match status" value="1"/>
</dbReference>
<dbReference type="SMART" id="SM00487">
    <property type="entry name" value="DEXDc"/>
    <property type="match status" value="1"/>
</dbReference>
<dbReference type="EC" id="3.6.4.13" evidence="1"/>
<evidence type="ECO:0000256" key="3">
    <source>
        <dbReference type="ARBA" id="ARBA00022741"/>
    </source>
</evidence>
<dbReference type="GO" id="GO:0005524">
    <property type="term" value="F:ATP binding"/>
    <property type="evidence" value="ECO:0007669"/>
    <property type="project" value="UniProtKB-KW"/>
</dbReference>
<feature type="domain" description="Helicase ATP-binding" evidence="13">
    <location>
        <begin position="43"/>
        <end position="218"/>
    </location>
</feature>
<feature type="short sequence motif" description="Q motif" evidence="10">
    <location>
        <begin position="12"/>
        <end position="40"/>
    </location>
</feature>
<feature type="compositionally biased region" description="Basic and acidic residues" evidence="12">
    <location>
        <begin position="489"/>
        <end position="507"/>
    </location>
</feature>
<dbReference type="InterPro" id="IPR012677">
    <property type="entry name" value="Nucleotide-bd_a/b_plait_sf"/>
</dbReference>
<keyword evidence="7" id="KW-0346">Stress response</keyword>
<dbReference type="eggNOG" id="COG0513">
    <property type="taxonomic scope" value="Bacteria"/>
</dbReference>
<dbReference type="Gene3D" id="3.30.70.330">
    <property type="match status" value="1"/>
</dbReference>
<evidence type="ECO:0000256" key="12">
    <source>
        <dbReference type="SAM" id="MobiDB-lite"/>
    </source>
</evidence>
<dbReference type="PANTHER" id="PTHR47959:SF1">
    <property type="entry name" value="ATP-DEPENDENT RNA HELICASE DBPA"/>
    <property type="match status" value="1"/>
</dbReference>
<dbReference type="CDD" id="cd00268">
    <property type="entry name" value="DEADc"/>
    <property type="match status" value="1"/>
</dbReference>
<feature type="domain" description="Helicase C-terminal" evidence="14">
    <location>
        <begin position="245"/>
        <end position="390"/>
    </location>
</feature>
<dbReference type="STRING" id="743718.Isova_1586"/>
<reference evidence="16 17" key="1">
    <citation type="submission" date="2011-05" db="EMBL/GenBank/DDBJ databases">
        <title>Complete sequence of Isoptericola variabilis 225.</title>
        <authorList>
            <consortium name="US DOE Joint Genome Institute"/>
            <person name="Lucas S."/>
            <person name="Han J."/>
            <person name="Lapidus A."/>
            <person name="Cheng J.-F."/>
            <person name="Goodwin L."/>
            <person name="Pitluck S."/>
            <person name="Peters L."/>
            <person name="Mikhailova N."/>
            <person name="Zeytun A."/>
            <person name="Han C."/>
            <person name="Tapia R."/>
            <person name="Land M."/>
            <person name="Hauser L."/>
            <person name="Kyrpides N."/>
            <person name="Ivanova N."/>
            <person name="Pagani I."/>
            <person name="Siebers A."/>
            <person name="Allgaier M."/>
            <person name="Thelen M."/>
            <person name="Hugenholtz P."/>
            <person name="Gladden J."/>
            <person name="Woyke T."/>
        </authorList>
    </citation>
    <scope>NUCLEOTIDE SEQUENCE [LARGE SCALE GENOMIC DNA]</scope>
    <source>
        <strain evidence="17">225</strain>
    </source>
</reference>
<evidence type="ECO:0000256" key="11">
    <source>
        <dbReference type="RuleBase" id="RU000492"/>
    </source>
</evidence>
<dbReference type="Pfam" id="PF00271">
    <property type="entry name" value="Helicase_C"/>
    <property type="match status" value="1"/>
</dbReference>
<name>F6FUZ9_ISOV2</name>
<evidence type="ECO:0000256" key="7">
    <source>
        <dbReference type="ARBA" id="ARBA00023016"/>
    </source>
</evidence>
<dbReference type="GO" id="GO:0016787">
    <property type="term" value="F:hydrolase activity"/>
    <property type="evidence" value="ECO:0007669"/>
    <property type="project" value="UniProtKB-KW"/>
</dbReference>
<dbReference type="SUPFAM" id="SSF52540">
    <property type="entry name" value="P-loop containing nucleoside triphosphate hydrolases"/>
    <property type="match status" value="1"/>
</dbReference>
<evidence type="ECO:0000256" key="6">
    <source>
        <dbReference type="ARBA" id="ARBA00022840"/>
    </source>
</evidence>
<dbReference type="Pfam" id="PF25399">
    <property type="entry name" value="DeaD_dimer"/>
    <property type="match status" value="1"/>
</dbReference>
<comment type="catalytic activity">
    <reaction evidence="9">
        <text>ATP + H2O = ADP + phosphate + H(+)</text>
        <dbReference type="Rhea" id="RHEA:13065"/>
        <dbReference type="ChEBI" id="CHEBI:15377"/>
        <dbReference type="ChEBI" id="CHEBI:15378"/>
        <dbReference type="ChEBI" id="CHEBI:30616"/>
        <dbReference type="ChEBI" id="CHEBI:43474"/>
        <dbReference type="ChEBI" id="CHEBI:456216"/>
        <dbReference type="EC" id="3.6.4.13"/>
    </reaction>
</comment>
<dbReference type="HOGENOM" id="CLU_003041_21_1_11"/>
<gene>
    <name evidence="16" type="ordered locus">Isova_1586</name>
</gene>
<proteinExistence type="inferred from homology"/>
<keyword evidence="3 11" id="KW-0547">Nucleotide-binding</keyword>
<dbReference type="InterPro" id="IPR001650">
    <property type="entry name" value="Helicase_C-like"/>
</dbReference>
<dbReference type="GO" id="GO:0005829">
    <property type="term" value="C:cytosol"/>
    <property type="evidence" value="ECO:0007669"/>
    <property type="project" value="TreeGrafter"/>
</dbReference>
<evidence type="ECO:0000256" key="4">
    <source>
        <dbReference type="ARBA" id="ARBA00022801"/>
    </source>
</evidence>
<evidence type="ECO:0000256" key="8">
    <source>
        <dbReference type="ARBA" id="ARBA00038437"/>
    </source>
</evidence>
<evidence type="ECO:0000313" key="16">
    <source>
        <dbReference type="EMBL" id="AEG44339.1"/>
    </source>
</evidence>
<dbReference type="InterPro" id="IPR057325">
    <property type="entry name" value="DeaD_dimer"/>
</dbReference>
<dbReference type="InterPro" id="IPR050079">
    <property type="entry name" value="DEAD_box_RNA_helicase"/>
</dbReference>
<dbReference type="InterPro" id="IPR027417">
    <property type="entry name" value="P-loop_NTPase"/>
</dbReference>
<comment type="similarity">
    <text evidence="8 11">Belongs to the DEAD box helicase family.</text>
</comment>
<dbReference type="Gene3D" id="3.40.50.300">
    <property type="entry name" value="P-loop containing nucleotide triphosphate hydrolases"/>
    <property type="match status" value="2"/>
</dbReference>
<dbReference type="InterPro" id="IPR000629">
    <property type="entry name" value="RNA-helicase_DEAD-box_CS"/>
</dbReference>
<evidence type="ECO:0000313" key="17">
    <source>
        <dbReference type="Proteomes" id="UP000009236"/>
    </source>
</evidence>
<dbReference type="Pfam" id="PF00270">
    <property type="entry name" value="DEAD"/>
    <property type="match status" value="1"/>
</dbReference>
<feature type="region of interest" description="Disordered" evidence="12">
    <location>
        <begin position="587"/>
        <end position="607"/>
    </location>
</feature>
<dbReference type="InterPro" id="IPR044742">
    <property type="entry name" value="DEAD/DEAH_RhlB"/>
</dbReference>
<keyword evidence="6 11" id="KW-0067">ATP-binding</keyword>
<feature type="domain" description="DEAD-box RNA helicase Q" evidence="15">
    <location>
        <begin position="12"/>
        <end position="40"/>
    </location>
</feature>
<dbReference type="AlphaFoldDB" id="F6FUZ9"/>
<dbReference type="PROSITE" id="PS51194">
    <property type="entry name" value="HELICASE_CTER"/>
    <property type="match status" value="1"/>
</dbReference>
<dbReference type="EMBL" id="CP002810">
    <property type="protein sequence ID" value="AEG44339.1"/>
    <property type="molecule type" value="Genomic_DNA"/>
</dbReference>
<keyword evidence="17" id="KW-1185">Reference proteome</keyword>
<evidence type="ECO:0000259" key="13">
    <source>
        <dbReference type="PROSITE" id="PS51192"/>
    </source>
</evidence>
<keyword evidence="2" id="KW-0963">Cytoplasm</keyword>
<feature type="region of interest" description="Disordered" evidence="12">
    <location>
        <begin position="445"/>
        <end position="520"/>
    </location>
</feature>
<evidence type="ECO:0000259" key="14">
    <source>
        <dbReference type="PROSITE" id="PS51194"/>
    </source>
</evidence>
<accession>F6FUZ9</accession>
<dbReference type="FunFam" id="3.40.50.300:FF:000108">
    <property type="entry name" value="ATP-dependent RNA helicase RhlE"/>
    <property type="match status" value="1"/>
</dbReference>
<dbReference type="CDD" id="cd18787">
    <property type="entry name" value="SF2_C_DEAD"/>
    <property type="match status" value="1"/>
</dbReference>
<dbReference type="InterPro" id="IPR005580">
    <property type="entry name" value="DbpA/CsdA_RNA-bd_dom"/>
</dbReference>
<evidence type="ECO:0000256" key="2">
    <source>
        <dbReference type="ARBA" id="ARBA00022490"/>
    </source>
</evidence>
<dbReference type="PROSITE" id="PS51192">
    <property type="entry name" value="HELICASE_ATP_BIND_1"/>
    <property type="match status" value="1"/>
</dbReference>
<evidence type="ECO:0000256" key="5">
    <source>
        <dbReference type="ARBA" id="ARBA00022806"/>
    </source>
</evidence>
<keyword evidence="5 11" id="KW-0347">Helicase</keyword>
<dbReference type="KEGG" id="iva:Isova_1586"/>
<keyword evidence="4 11" id="KW-0378">Hydrolase</keyword>
<evidence type="ECO:0000259" key="15">
    <source>
        <dbReference type="PROSITE" id="PS51195"/>
    </source>
</evidence>
<dbReference type="PANTHER" id="PTHR47959">
    <property type="entry name" value="ATP-DEPENDENT RNA HELICASE RHLE-RELATED"/>
    <property type="match status" value="1"/>
</dbReference>
<feature type="compositionally biased region" description="Basic and acidic residues" evidence="12">
    <location>
        <begin position="445"/>
        <end position="482"/>
    </location>
</feature>
<dbReference type="PROSITE" id="PS00039">
    <property type="entry name" value="DEAD_ATP_HELICASE"/>
    <property type="match status" value="1"/>
</dbReference>
<protein>
    <recommendedName>
        <fullName evidence="1">RNA helicase</fullName>
        <ecNumber evidence="1">3.6.4.13</ecNumber>
    </recommendedName>
</protein>
<dbReference type="InterPro" id="IPR014014">
    <property type="entry name" value="RNA_helicase_DEAD_Q_motif"/>
</dbReference>
<dbReference type="GO" id="GO:0003723">
    <property type="term" value="F:RNA binding"/>
    <property type="evidence" value="ECO:0007669"/>
    <property type="project" value="UniProtKB-ARBA"/>
</dbReference>
<dbReference type="RefSeq" id="WP_013838731.1">
    <property type="nucleotide sequence ID" value="NC_015588.1"/>
</dbReference>
<dbReference type="InterPro" id="IPR014001">
    <property type="entry name" value="Helicase_ATP-bd"/>
</dbReference>
<evidence type="ECO:0000256" key="1">
    <source>
        <dbReference type="ARBA" id="ARBA00012552"/>
    </source>
</evidence>
<dbReference type="GO" id="GO:0003724">
    <property type="term" value="F:RNA helicase activity"/>
    <property type="evidence" value="ECO:0007669"/>
    <property type="project" value="UniProtKB-EC"/>
</dbReference>
<evidence type="ECO:0000256" key="10">
    <source>
        <dbReference type="PROSITE-ProRule" id="PRU00552"/>
    </source>
</evidence>
<dbReference type="Pfam" id="PF03880">
    <property type="entry name" value="DbpA"/>
    <property type="match status" value="1"/>
</dbReference>
<dbReference type="PROSITE" id="PS51195">
    <property type="entry name" value="Q_MOTIF"/>
    <property type="match status" value="1"/>
</dbReference>